<dbReference type="PANTHER" id="PTHR23088:SF27">
    <property type="entry name" value="DEAMINATED GLUTATHIONE AMIDASE"/>
    <property type="match status" value="1"/>
</dbReference>
<dbReference type="InterPro" id="IPR036526">
    <property type="entry name" value="C-N_Hydrolase_sf"/>
</dbReference>
<evidence type="ECO:0000259" key="2">
    <source>
        <dbReference type="PROSITE" id="PS50263"/>
    </source>
</evidence>
<protein>
    <submittedName>
        <fullName evidence="3">Nitrilase/cyanide hydratase and apolipoprotein N-acyltransferase</fullName>
    </submittedName>
</protein>
<gene>
    <name evidence="3" type="ORF">dsat_1211</name>
</gene>
<accession>S7UAX4</accession>
<name>S7UAX4_9BACT</name>
<dbReference type="OrthoDB" id="9811121at2"/>
<dbReference type="PANTHER" id="PTHR23088">
    <property type="entry name" value="NITRILASE-RELATED"/>
    <property type="match status" value="1"/>
</dbReference>
<proteinExistence type="predicted"/>
<dbReference type="Gene3D" id="3.60.110.10">
    <property type="entry name" value="Carbon-nitrogen hydrolase"/>
    <property type="match status" value="1"/>
</dbReference>
<dbReference type="SUPFAM" id="SSF56317">
    <property type="entry name" value="Carbon-nitrogen hydrolase"/>
    <property type="match status" value="1"/>
</dbReference>
<comment type="caution">
    <text evidence="3">The sequence shown here is derived from an EMBL/GenBank/DDBJ whole genome shotgun (WGS) entry which is preliminary data.</text>
</comment>
<dbReference type="PROSITE" id="PS50263">
    <property type="entry name" value="CN_HYDROLASE"/>
    <property type="match status" value="1"/>
</dbReference>
<keyword evidence="3" id="KW-0012">Acyltransferase</keyword>
<reference evidence="3 4" key="1">
    <citation type="journal article" date="2013" name="Genome Announc.">
        <title>Draft genome sequences for three mercury-methylating, sulfate-reducing bacteria.</title>
        <authorList>
            <person name="Brown S.D."/>
            <person name="Hurt R.A.Jr."/>
            <person name="Gilmour C.C."/>
            <person name="Elias D.A."/>
        </authorList>
    </citation>
    <scope>NUCLEOTIDE SEQUENCE [LARGE SCALE GENOMIC DNA]</scope>
    <source>
        <strain evidence="3 4">DSM 16529</strain>
    </source>
</reference>
<dbReference type="Proteomes" id="UP000014975">
    <property type="component" value="Unassembled WGS sequence"/>
</dbReference>
<evidence type="ECO:0000313" key="3">
    <source>
        <dbReference type="EMBL" id="EPR31084.1"/>
    </source>
</evidence>
<dbReference type="EMBL" id="ATHI01000030">
    <property type="protein sequence ID" value="EPR31084.1"/>
    <property type="molecule type" value="Genomic_DNA"/>
</dbReference>
<dbReference type="RefSeq" id="WP_020887908.1">
    <property type="nucleotide sequence ID" value="NZ_ATHI01000030.1"/>
</dbReference>
<feature type="region of interest" description="Disordered" evidence="1">
    <location>
        <begin position="256"/>
        <end position="280"/>
    </location>
</feature>
<dbReference type="InterPro" id="IPR003010">
    <property type="entry name" value="C-N_Hydrolase"/>
</dbReference>
<dbReference type="STRING" id="1121439.dsat_1211"/>
<dbReference type="Pfam" id="PF00795">
    <property type="entry name" value="CN_hydrolase"/>
    <property type="match status" value="1"/>
</dbReference>
<dbReference type="PATRIC" id="fig|1121439.3.peg.2595"/>
<evidence type="ECO:0000313" key="4">
    <source>
        <dbReference type="Proteomes" id="UP000014975"/>
    </source>
</evidence>
<keyword evidence="3" id="KW-0808">Transferase</keyword>
<dbReference type="GO" id="GO:0016746">
    <property type="term" value="F:acyltransferase activity"/>
    <property type="evidence" value="ECO:0007669"/>
    <property type="project" value="UniProtKB-KW"/>
</dbReference>
<feature type="domain" description="CN hydrolase" evidence="2">
    <location>
        <begin position="1"/>
        <end position="235"/>
    </location>
</feature>
<keyword evidence="3" id="KW-0449">Lipoprotein</keyword>
<dbReference type="eggNOG" id="COG0388">
    <property type="taxonomic scope" value="Bacteria"/>
</dbReference>
<keyword evidence="4" id="KW-1185">Reference proteome</keyword>
<evidence type="ECO:0000256" key="1">
    <source>
        <dbReference type="SAM" id="MobiDB-lite"/>
    </source>
</evidence>
<sequence>MTLYLGAFQTPVCTCLEDLAPFLDTAASHAEPTFWLFPELFYGGFDYEQRLRWAAENQDLLVRLQDFCDQTGHALAGSFWERRDNALYNSLYVVSGEHPRPQRIYSKLHLFPGVDESRYFTPGEPCPRPVTWRGLRIGGAICFDLRFPELFRLQSRQDMDLFAVAGQWAQTRLPHWRRLLTARAIETQAYMLAANAVGETPFGHLPGYSCLVSPWGKLVFSCHRGPRAVRAPFDPDLVRRARRLFTTRDTPHFVIAGRAGKGCPDEREPLGPVRAGPDSP</sequence>
<dbReference type="AlphaFoldDB" id="S7UAX4"/>
<organism evidence="3 4">
    <name type="scientific">Alkalidesulfovibrio alkalitolerans DSM 16529</name>
    <dbReference type="NCBI Taxonomy" id="1121439"/>
    <lineage>
        <taxon>Bacteria</taxon>
        <taxon>Pseudomonadati</taxon>
        <taxon>Thermodesulfobacteriota</taxon>
        <taxon>Desulfovibrionia</taxon>
        <taxon>Desulfovibrionales</taxon>
        <taxon>Desulfovibrionaceae</taxon>
        <taxon>Alkalidesulfovibrio</taxon>
    </lineage>
</organism>